<gene>
    <name evidence="1" type="ORF">SAMN05414137_12835</name>
</gene>
<evidence type="ECO:0000313" key="2">
    <source>
        <dbReference type="Proteomes" id="UP000183015"/>
    </source>
</evidence>
<dbReference type="Proteomes" id="UP000183015">
    <property type="component" value="Unassembled WGS sequence"/>
</dbReference>
<reference evidence="2" key="1">
    <citation type="submission" date="2016-10" db="EMBL/GenBank/DDBJ databases">
        <authorList>
            <person name="Varghese N."/>
        </authorList>
    </citation>
    <scope>NUCLEOTIDE SEQUENCE [LARGE SCALE GENOMIC DNA]</scope>
    <source>
        <strain evidence="2">DSM 45096 / BCRC 16803 / CGMCC 4.1857 / CIP 109030 / JCM 12277 / KCTC 19219 / NBRC 100920 / 33214</strain>
    </source>
</reference>
<proteinExistence type="predicted"/>
<accession>A0A1H7YDV8</accession>
<dbReference type="eggNOG" id="ENOG5034B8F">
    <property type="taxonomic scope" value="Bacteria"/>
</dbReference>
<evidence type="ECO:0000313" key="1">
    <source>
        <dbReference type="EMBL" id="SEM44145.1"/>
    </source>
</evidence>
<name>A0A1H7YDV8_STRJI</name>
<sequence>MDESVSRAHRVLRAVIVEGRQAREFEKDIALAGPAFVGVLNAFFRNVVERPFSGQESVATVQGYLERLQRAYPQELARLEPGPMALFVAEQIGPGAPPPGQSRLWALEGGVIHQMRLIAEYAARYEGIVGEELELYLRGSCARYLTQEY</sequence>
<dbReference type="RefSeq" id="WP_042457278.1">
    <property type="nucleotide sequence ID" value="NZ_BBPN01000046.1"/>
</dbReference>
<organism evidence="1 2">
    <name type="scientific">Streptacidiphilus jiangxiensis</name>
    <dbReference type="NCBI Taxonomy" id="235985"/>
    <lineage>
        <taxon>Bacteria</taxon>
        <taxon>Bacillati</taxon>
        <taxon>Actinomycetota</taxon>
        <taxon>Actinomycetes</taxon>
        <taxon>Kitasatosporales</taxon>
        <taxon>Streptomycetaceae</taxon>
        <taxon>Streptacidiphilus</taxon>
    </lineage>
</organism>
<dbReference type="OrthoDB" id="4350911at2"/>
<dbReference type="EMBL" id="FOAZ01000028">
    <property type="protein sequence ID" value="SEM44145.1"/>
    <property type="molecule type" value="Genomic_DNA"/>
</dbReference>
<dbReference type="AlphaFoldDB" id="A0A1H7YDV8"/>
<protein>
    <submittedName>
        <fullName evidence="1">Uncharacterized protein</fullName>
    </submittedName>
</protein>
<keyword evidence="2" id="KW-1185">Reference proteome</keyword>